<dbReference type="PANTHER" id="PTHR10458">
    <property type="entry name" value="PEPTIDE DEFORMYLASE"/>
    <property type="match status" value="1"/>
</dbReference>
<organism evidence="3 4">
    <name type="scientific">Truepera radiovictrix (strain DSM 17093 / CIP 108686 / LMG 22925 / RQ-24)</name>
    <dbReference type="NCBI Taxonomy" id="649638"/>
    <lineage>
        <taxon>Bacteria</taxon>
        <taxon>Thermotogati</taxon>
        <taxon>Deinococcota</taxon>
        <taxon>Deinococci</taxon>
        <taxon>Trueperales</taxon>
        <taxon>Trueperaceae</taxon>
        <taxon>Truepera</taxon>
    </lineage>
</organism>
<keyword evidence="2 3" id="KW-0378">Hydrolase</keyword>
<comment type="function">
    <text evidence="2">Removes the formyl group from the N-terminal Met of newly synthesized proteins. Requires at least a dipeptide for an efficient rate of reaction. N-terminal L-methionine is a prerequisite for activity but the enzyme has broad specificity at other positions.</text>
</comment>
<comment type="similarity">
    <text evidence="1 2">Belongs to the polypeptide deformylase family.</text>
</comment>
<dbReference type="Pfam" id="PF01327">
    <property type="entry name" value="Pep_deformylase"/>
    <property type="match status" value="1"/>
</dbReference>
<feature type="binding site" evidence="2">
    <location>
        <position position="161"/>
    </location>
    <ligand>
        <name>Fe cation</name>
        <dbReference type="ChEBI" id="CHEBI:24875"/>
    </ligand>
</feature>
<keyword evidence="2" id="KW-0479">Metal-binding</keyword>
<comment type="cofactor">
    <cofactor evidence="2">
        <name>Fe(2+)</name>
        <dbReference type="ChEBI" id="CHEBI:29033"/>
    </cofactor>
    <text evidence="2">Binds 1 Fe(2+) ion.</text>
</comment>
<dbReference type="RefSeq" id="WP_013178187.1">
    <property type="nucleotide sequence ID" value="NC_014221.1"/>
</dbReference>
<evidence type="ECO:0000256" key="2">
    <source>
        <dbReference type="HAMAP-Rule" id="MF_00163"/>
    </source>
</evidence>
<dbReference type="CDD" id="cd00487">
    <property type="entry name" value="Pep_deformylase"/>
    <property type="match status" value="1"/>
</dbReference>
<dbReference type="PRINTS" id="PR01576">
    <property type="entry name" value="PDEFORMYLASE"/>
</dbReference>
<keyword evidence="2" id="KW-0648">Protein biosynthesis</keyword>
<dbReference type="PIRSF" id="PIRSF004749">
    <property type="entry name" value="Pep_def"/>
    <property type="match status" value="1"/>
</dbReference>
<dbReference type="InterPro" id="IPR036821">
    <property type="entry name" value="Peptide_deformylase_sf"/>
</dbReference>
<dbReference type="Proteomes" id="UP000000379">
    <property type="component" value="Chromosome"/>
</dbReference>
<proteinExistence type="inferred from homology"/>
<keyword evidence="4" id="KW-1185">Reference proteome</keyword>
<dbReference type="Gene3D" id="3.90.45.10">
    <property type="entry name" value="Peptide deformylase"/>
    <property type="match status" value="1"/>
</dbReference>
<evidence type="ECO:0000256" key="1">
    <source>
        <dbReference type="ARBA" id="ARBA00010759"/>
    </source>
</evidence>
<dbReference type="OrthoDB" id="9784988at2"/>
<reference evidence="3 4" key="2">
    <citation type="journal article" date="2011" name="Stand. Genomic Sci.">
        <title>Complete genome sequence of Truepera radiovictrix type strain (RQ-24).</title>
        <authorList>
            <person name="Ivanova N."/>
            <person name="Rohde C."/>
            <person name="Munk C."/>
            <person name="Nolan M."/>
            <person name="Lucas S."/>
            <person name="Del Rio T.G."/>
            <person name="Tice H."/>
            <person name="Deshpande S."/>
            <person name="Cheng J.F."/>
            <person name="Tapia R."/>
            <person name="Han C."/>
            <person name="Goodwin L."/>
            <person name="Pitluck S."/>
            <person name="Liolios K."/>
            <person name="Mavromatis K."/>
            <person name="Mikhailova N."/>
            <person name="Pati A."/>
            <person name="Chen A."/>
            <person name="Palaniappan K."/>
            <person name="Land M."/>
            <person name="Hauser L."/>
            <person name="Chang Y.J."/>
            <person name="Jeffries C.D."/>
            <person name="Brambilla E."/>
            <person name="Rohde M."/>
            <person name="Goker M."/>
            <person name="Tindall B.J."/>
            <person name="Woyke T."/>
            <person name="Bristow J."/>
            <person name="Eisen J.A."/>
            <person name="Markowitz V."/>
            <person name="Hugenholtz P."/>
            <person name="Kyrpides N.C."/>
            <person name="Klenk H.P."/>
            <person name="Lapidus A."/>
        </authorList>
    </citation>
    <scope>NUCLEOTIDE SEQUENCE [LARGE SCALE GENOMIC DNA]</scope>
    <source>
        <strain evidence="4">DSM 17093 / CIP 108686 / LMG 22925 / RQ-24</strain>
    </source>
</reference>
<dbReference type="EMBL" id="CP002049">
    <property type="protein sequence ID" value="ADI14820.1"/>
    <property type="molecule type" value="Genomic_DNA"/>
</dbReference>
<dbReference type="NCBIfam" id="NF001159">
    <property type="entry name" value="PRK00150.1-3"/>
    <property type="match status" value="1"/>
</dbReference>
<dbReference type="InterPro" id="IPR023635">
    <property type="entry name" value="Peptide_deformylase"/>
</dbReference>
<comment type="catalytic activity">
    <reaction evidence="2">
        <text>N-terminal N-formyl-L-methionyl-[peptide] + H2O = N-terminal L-methionyl-[peptide] + formate</text>
        <dbReference type="Rhea" id="RHEA:24420"/>
        <dbReference type="Rhea" id="RHEA-COMP:10639"/>
        <dbReference type="Rhea" id="RHEA-COMP:10640"/>
        <dbReference type="ChEBI" id="CHEBI:15377"/>
        <dbReference type="ChEBI" id="CHEBI:15740"/>
        <dbReference type="ChEBI" id="CHEBI:49298"/>
        <dbReference type="ChEBI" id="CHEBI:64731"/>
        <dbReference type="EC" id="3.5.1.88"/>
    </reaction>
</comment>
<evidence type="ECO:0000313" key="4">
    <source>
        <dbReference type="Proteomes" id="UP000000379"/>
    </source>
</evidence>
<dbReference type="STRING" id="649638.Trad_1702"/>
<dbReference type="HAMAP" id="MF_00163">
    <property type="entry name" value="Pep_deformylase"/>
    <property type="match status" value="1"/>
</dbReference>
<feature type="active site" evidence="2">
    <location>
        <position position="162"/>
    </location>
</feature>
<dbReference type="HOGENOM" id="CLU_061901_1_2_0"/>
<protein>
    <recommendedName>
        <fullName evidence="2">Peptide deformylase</fullName>
        <shortName evidence="2">PDF</shortName>
        <ecNumber evidence="2">3.5.1.88</ecNumber>
    </recommendedName>
    <alternativeName>
        <fullName evidence="2">Polypeptide deformylase</fullName>
    </alternativeName>
</protein>
<name>D7CQ36_TRURR</name>
<keyword evidence="2" id="KW-0408">Iron</keyword>
<sequence length="212" mass="24081">MKYHIRYFGDPVLRKVARPVTHFDGELETLAKDMIETMFEANGVGLAAPQIGLSKRLFVALELAPRAAEEAAGQEGEAEAEALSPDEKRERWGVVAEHVMVNPEIIARSGTQYGVDGCLSVPGLFIEKMKRDRTVRVRYQDLQGAWHEREAEGHFAHVIQHELDHLDGVLFFDRLPEAERRAFMEAHRRELAELQRQAKAYLKELREKGAPV</sequence>
<dbReference type="KEGG" id="tra:Trad_1702"/>
<dbReference type="GO" id="GO:0042586">
    <property type="term" value="F:peptide deformylase activity"/>
    <property type="evidence" value="ECO:0007669"/>
    <property type="project" value="UniProtKB-UniRule"/>
</dbReference>
<gene>
    <name evidence="2" type="primary">def</name>
    <name evidence="3" type="ordered locus">Trad_1702</name>
</gene>
<reference evidence="4" key="1">
    <citation type="submission" date="2010-05" db="EMBL/GenBank/DDBJ databases">
        <title>The complete genome of Truepera radiovictris DSM 17093.</title>
        <authorList>
            <consortium name="US DOE Joint Genome Institute (JGI-PGF)"/>
            <person name="Lucas S."/>
            <person name="Copeland A."/>
            <person name="Lapidus A."/>
            <person name="Glavina del Rio T."/>
            <person name="Dalin E."/>
            <person name="Tice H."/>
            <person name="Bruce D."/>
            <person name="Goodwin L."/>
            <person name="Pitluck S."/>
            <person name="Kyrpides N."/>
            <person name="Mavromatis K."/>
            <person name="Ovchinnikova G."/>
            <person name="Munk A.C."/>
            <person name="Detter J.C."/>
            <person name="Han C."/>
            <person name="Tapia R."/>
            <person name="Land M."/>
            <person name="Hauser L."/>
            <person name="Markowitz V."/>
            <person name="Cheng J.-F."/>
            <person name="Hugenholtz P."/>
            <person name="Woyke T."/>
            <person name="Wu D."/>
            <person name="Tindall B."/>
            <person name="Pomrenke H.G."/>
            <person name="Brambilla E."/>
            <person name="Klenk H.-P."/>
            <person name="Eisen J.A."/>
        </authorList>
    </citation>
    <scope>NUCLEOTIDE SEQUENCE [LARGE SCALE GENOMIC DNA]</scope>
    <source>
        <strain evidence="4">DSM 17093 / CIP 108686 / LMG 22925 / RQ-24</strain>
    </source>
</reference>
<accession>D7CQ36</accession>
<dbReference type="SUPFAM" id="SSF56420">
    <property type="entry name" value="Peptide deformylase"/>
    <property type="match status" value="1"/>
</dbReference>
<dbReference type="PANTHER" id="PTHR10458:SF22">
    <property type="entry name" value="PEPTIDE DEFORMYLASE"/>
    <property type="match status" value="1"/>
</dbReference>
<feature type="binding site" evidence="2">
    <location>
        <position position="165"/>
    </location>
    <ligand>
        <name>Fe cation</name>
        <dbReference type="ChEBI" id="CHEBI:24875"/>
    </ligand>
</feature>
<evidence type="ECO:0000313" key="3">
    <source>
        <dbReference type="EMBL" id="ADI14820.1"/>
    </source>
</evidence>
<dbReference type="GO" id="GO:0006412">
    <property type="term" value="P:translation"/>
    <property type="evidence" value="ECO:0007669"/>
    <property type="project" value="UniProtKB-UniRule"/>
</dbReference>
<dbReference type="EC" id="3.5.1.88" evidence="2"/>
<feature type="binding site" evidence="2">
    <location>
        <position position="118"/>
    </location>
    <ligand>
        <name>Fe cation</name>
        <dbReference type="ChEBI" id="CHEBI:24875"/>
    </ligand>
</feature>
<dbReference type="AlphaFoldDB" id="D7CQ36"/>
<dbReference type="GO" id="GO:0046872">
    <property type="term" value="F:metal ion binding"/>
    <property type="evidence" value="ECO:0007669"/>
    <property type="project" value="UniProtKB-KW"/>
</dbReference>
<dbReference type="eggNOG" id="COG0242">
    <property type="taxonomic scope" value="Bacteria"/>
</dbReference>